<feature type="compositionally biased region" description="Basic and acidic residues" evidence="1">
    <location>
        <begin position="592"/>
        <end position="609"/>
    </location>
</feature>
<feature type="compositionally biased region" description="Basic residues" evidence="1">
    <location>
        <begin position="701"/>
        <end position="711"/>
    </location>
</feature>
<feature type="region of interest" description="Disordered" evidence="1">
    <location>
        <begin position="569"/>
        <end position="618"/>
    </location>
</feature>
<feature type="region of interest" description="Disordered" evidence="1">
    <location>
        <begin position="292"/>
        <end position="312"/>
    </location>
</feature>
<feature type="compositionally biased region" description="Polar residues" evidence="1">
    <location>
        <begin position="452"/>
        <end position="461"/>
    </location>
</feature>
<dbReference type="OrthoDB" id="2395311at2759"/>
<feature type="compositionally biased region" description="Basic and acidic residues" evidence="1">
    <location>
        <begin position="678"/>
        <end position="691"/>
    </location>
</feature>
<evidence type="ECO:0000313" key="3">
    <source>
        <dbReference type="Proteomes" id="UP000615446"/>
    </source>
</evidence>
<name>A0A8H3L3P9_9GLOM</name>
<dbReference type="Proteomes" id="UP000615446">
    <property type="component" value="Unassembled WGS sequence"/>
</dbReference>
<feature type="compositionally biased region" description="Basic and acidic residues" evidence="1">
    <location>
        <begin position="519"/>
        <end position="536"/>
    </location>
</feature>
<feature type="region of interest" description="Disordered" evidence="1">
    <location>
        <begin position="437"/>
        <end position="472"/>
    </location>
</feature>
<organism evidence="2 3">
    <name type="scientific">Rhizophagus clarus</name>
    <dbReference type="NCBI Taxonomy" id="94130"/>
    <lineage>
        <taxon>Eukaryota</taxon>
        <taxon>Fungi</taxon>
        <taxon>Fungi incertae sedis</taxon>
        <taxon>Mucoromycota</taxon>
        <taxon>Glomeromycotina</taxon>
        <taxon>Glomeromycetes</taxon>
        <taxon>Glomerales</taxon>
        <taxon>Glomeraceae</taxon>
        <taxon>Rhizophagus</taxon>
    </lineage>
</organism>
<dbReference type="EMBL" id="BLAL01000044">
    <property type="protein sequence ID" value="GES79661.1"/>
    <property type="molecule type" value="Genomic_DNA"/>
</dbReference>
<dbReference type="AlphaFoldDB" id="A0A8H3L3P9"/>
<evidence type="ECO:0000256" key="1">
    <source>
        <dbReference type="SAM" id="MobiDB-lite"/>
    </source>
</evidence>
<protein>
    <submittedName>
        <fullName evidence="2">Uncharacterized protein</fullName>
    </submittedName>
</protein>
<feature type="compositionally biased region" description="Low complexity" evidence="1">
    <location>
        <begin position="437"/>
        <end position="451"/>
    </location>
</feature>
<comment type="caution">
    <text evidence="2">The sequence shown here is derived from an EMBL/GenBank/DDBJ whole genome shotgun (WGS) entry which is preliminary data.</text>
</comment>
<feature type="compositionally biased region" description="Polar residues" evidence="1">
    <location>
        <begin position="374"/>
        <end position="383"/>
    </location>
</feature>
<gene>
    <name evidence="2" type="ORF">RCL2_000696100</name>
</gene>
<feature type="compositionally biased region" description="Polar residues" evidence="1">
    <location>
        <begin position="508"/>
        <end position="518"/>
    </location>
</feature>
<accession>A0A8H3L3P9</accession>
<sequence>MTSSINEIIKEPDRMSSTRSFSLPSNMLNIRSSSLPSILQITRSNSLPSNSLDTNSTTLPTNIPYKRSASLPTHLPSLSSLQSSIITNERSINDDNIIDSLNEKTSRRYATYDLNWNNTDNYTVQDVNSTLSDPIIIPPTSLVQEDPSLSSPPIIISSPIPPILGINNVHDYSDNEKKYPFPGGITVTTVKVVQIDERPPVNHVSRIPVPKNKVFTKNEINNTYNILKRQITIKKQKKSTTNNNNKSAQTIKERRKTKIYNNVEQDDITQFMMINNNINERKFNGVIRRTSSRRRVGVTHKKSYKKRQIQSQERMVYAPTSNPIYTNDPTDMEDDDIQSPSINRFPWLPATTGPPKLLHASLVPLSQFIKKVEATSTADVSSSKPKRKSVESISAPRPKRPSQLFRQNLLEQSVALSFNEMAMKSFAAKSAQSVQNAQNVQNARNIRNAQNTKSTQSVQSTRKSKRKTVESMSIPIPKRPSQLFRENLLEQSVAMSLNEIAMGRNVLASQPTQSARSTQKLDQEHRESISDPEPKRPSQLFRENLLEQSVAMSLDEAIMGKNVFSTRRPSLNTKIPRRRFSRRGSNAKFRKEKAEKNIKEKNKKGKDNNQGEQQIKQETVNPMVISKILDADELKVKVEEQLRRRAVLQSPQPPPRRFTPPTTESRREVIVRRRSKNTRPEKRLVKPEPSRESLQPFPNHLARRNKSLRWH</sequence>
<proteinExistence type="predicted"/>
<feature type="region of interest" description="Disordered" evidence="1">
    <location>
        <begin position="374"/>
        <end position="403"/>
    </location>
</feature>
<evidence type="ECO:0000313" key="2">
    <source>
        <dbReference type="EMBL" id="GES79661.1"/>
    </source>
</evidence>
<feature type="region of interest" description="Disordered" evidence="1">
    <location>
        <begin position="508"/>
        <end position="540"/>
    </location>
</feature>
<feature type="region of interest" description="Disordered" evidence="1">
    <location>
        <begin position="645"/>
        <end position="711"/>
    </location>
</feature>
<feature type="compositionally biased region" description="Basic residues" evidence="1">
    <location>
        <begin position="292"/>
        <end position="308"/>
    </location>
</feature>
<reference evidence="2" key="1">
    <citation type="submission" date="2019-10" db="EMBL/GenBank/DDBJ databases">
        <title>Conservation and host-specific expression of non-tandemly repeated heterogenous ribosome RNA gene in arbuscular mycorrhizal fungi.</title>
        <authorList>
            <person name="Maeda T."/>
            <person name="Kobayashi Y."/>
            <person name="Nakagawa T."/>
            <person name="Ezawa T."/>
            <person name="Yamaguchi K."/>
            <person name="Bino T."/>
            <person name="Nishimoto Y."/>
            <person name="Shigenobu S."/>
            <person name="Kawaguchi M."/>
        </authorList>
    </citation>
    <scope>NUCLEOTIDE SEQUENCE</scope>
    <source>
        <strain evidence="2">HR1</strain>
    </source>
</reference>